<evidence type="ECO:0000313" key="1">
    <source>
        <dbReference type="EMBL" id="OWQ97077.1"/>
    </source>
</evidence>
<dbReference type="EMBL" id="NISK01000002">
    <property type="protein sequence ID" value="OWQ97077.1"/>
    <property type="molecule type" value="Genomic_DNA"/>
</dbReference>
<sequence length="92" mass="9999">MLANRWLSRIPIPVYGEAMIRSSSIAERVEALIRRMDGTALCDDCITDRLDLSSIAQTNVATGAAAGVRGFERSRGPCGLCSEARHVIRHKG</sequence>
<dbReference type="AlphaFoldDB" id="A0A246JVI8"/>
<dbReference type="Proteomes" id="UP000197361">
    <property type="component" value="Unassembled WGS sequence"/>
</dbReference>
<gene>
    <name evidence="1" type="ORF">CDQ92_08330</name>
</gene>
<reference evidence="1 2" key="1">
    <citation type="journal article" date="2010" name="Int. J. Syst. Evol. Microbiol.">
        <title>Sphingopyxis bauzanensis sp. nov., a psychrophilic bacterium isolated from soil.</title>
        <authorList>
            <person name="Zhang D.C."/>
            <person name="Liu H.C."/>
            <person name="Xin Y.H."/>
            <person name="Zhou Y.G."/>
            <person name="Schinner F."/>
            <person name="Margesin R."/>
        </authorList>
    </citation>
    <scope>NUCLEOTIDE SEQUENCE [LARGE SCALE GENOMIC DNA]</scope>
    <source>
        <strain evidence="1 2">DSM 22271</strain>
    </source>
</reference>
<accession>A0A246JVI8</accession>
<comment type="caution">
    <text evidence="1">The sequence shown here is derived from an EMBL/GenBank/DDBJ whole genome shotgun (WGS) entry which is preliminary data.</text>
</comment>
<name>A0A246JVI8_9SPHN</name>
<organism evidence="1 2">
    <name type="scientific">Sphingopyxis bauzanensis</name>
    <dbReference type="NCBI Taxonomy" id="651663"/>
    <lineage>
        <taxon>Bacteria</taxon>
        <taxon>Pseudomonadati</taxon>
        <taxon>Pseudomonadota</taxon>
        <taxon>Alphaproteobacteria</taxon>
        <taxon>Sphingomonadales</taxon>
        <taxon>Sphingomonadaceae</taxon>
        <taxon>Sphingopyxis</taxon>
    </lineage>
</organism>
<evidence type="ECO:0000313" key="2">
    <source>
        <dbReference type="Proteomes" id="UP000197361"/>
    </source>
</evidence>
<protein>
    <submittedName>
        <fullName evidence="1">Uncharacterized protein</fullName>
    </submittedName>
</protein>
<keyword evidence="2" id="KW-1185">Reference proteome</keyword>
<proteinExistence type="predicted"/>